<keyword evidence="4" id="KW-1185">Reference proteome</keyword>
<name>A0AAE8L7P7_9HYPH</name>
<organism evidence="3 5">
    <name type="scientific">Methylobacterium phyllosphaerae</name>
    <dbReference type="NCBI Taxonomy" id="418223"/>
    <lineage>
        <taxon>Bacteria</taxon>
        <taxon>Pseudomonadati</taxon>
        <taxon>Pseudomonadota</taxon>
        <taxon>Alphaproteobacteria</taxon>
        <taxon>Hyphomicrobiales</taxon>
        <taxon>Methylobacteriaceae</taxon>
        <taxon>Methylobacterium</taxon>
    </lineage>
</organism>
<sequence>MPRTLPARRVARHHLVLHRQPHRRDRAGAPPLRTSDLVLALLGVVLLGGFALLAAYALTAGRLAL</sequence>
<evidence type="ECO:0000313" key="3">
    <source>
        <dbReference type="EMBL" id="SFH20818.1"/>
    </source>
</evidence>
<protein>
    <submittedName>
        <fullName evidence="3">Uncharacterized protein</fullName>
    </submittedName>
</protein>
<reference evidence="3 5" key="2">
    <citation type="submission" date="2016-10" db="EMBL/GenBank/DDBJ databases">
        <authorList>
            <person name="Varghese N."/>
            <person name="Submissions S."/>
        </authorList>
    </citation>
    <scope>NUCLEOTIDE SEQUENCE [LARGE SCALE GENOMIC DNA]</scope>
    <source>
        <strain evidence="3 5">CBMB27</strain>
    </source>
</reference>
<keyword evidence="1" id="KW-0812">Transmembrane</keyword>
<dbReference type="AlphaFoldDB" id="A0AAE8L7P7"/>
<dbReference type="Proteomes" id="UP000185487">
    <property type="component" value="Chromosome"/>
</dbReference>
<gene>
    <name evidence="2" type="ORF">MCBMB27_05192</name>
    <name evidence="3" type="ORF">SAMN05192567_116106</name>
</gene>
<proteinExistence type="predicted"/>
<evidence type="ECO:0000313" key="5">
    <source>
        <dbReference type="Proteomes" id="UP000199140"/>
    </source>
</evidence>
<keyword evidence="1" id="KW-0472">Membrane</keyword>
<evidence type="ECO:0000313" key="4">
    <source>
        <dbReference type="Proteomes" id="UP000185487"/>
    </source>
</evidence>
<evidence type="ECO:0000313" key="2">
    <source>
        <dbReference type="EMBL" id="APT34483.1"/>
    </source>
</evidence>
<reference evidence="2 4" key="1">
    <citation type="submission" date="2016-04" db="EMBL/GenBank/DDBJ databases">
        <title>Complete genome sequencing and analysis of CBMB27, Methylobacterium phyllosphaerae isolated from leaf tissues of rice (Oryza sativa L.).</title>
        <authorList>
            <person name="Lee Y."/>
            <person name="Hwangbo K."/>
            <person name="Chung H."/>
            <person name="Yoo J."/>
            <person name="Kim K.Y."/>
            <person name="Sa T.M."/>
            <person name="Um Y."/>
            <person name="Madhaiyan M."/>
        </authorList>
    </citation>
    <scope>NUCLEOTIDE SEQUENCE [LARGE SCALE GENOMIC DNA]</scope>
    <source>
        <strain evidence="2 4">CBMB27</strain>
    </source>
</reference>
<dbReference type="GeneID" id="96605216"/>
<dbReference type="RefSeq" id="WP_075381560.1">
    <property type="nucleotide sequence ID" value="NZ_CP015367.1"/>
</dbReference>
<evidence type="ECO:0000256" key="1">
    <source>
        <dbReference type="SAM" id="Phobius"/>
    </source>
</evidence>
<dbReference type="KEGG" id="mphy:MCBMB27_05192"/>
<accession>A0AAE8L7P7</accession>
<dbReference type="EMBL" id="FOPK01000016">
    <property type="protein sequence ID" value="SFH20818.1"/>
    <property type="molecule type" value="Genomic_DNA"/>
</dbReference>
<feature type="transmembrane region" description="Helical" evidence="1">
    <location>
        <begin position="37"/>
        <end position="58"/>
    </location>
</feature>
<dbReference type="EMBL" id="CP015367">
    <property type="protein sequence ID" value="APT34483.1"/>
    <property type="molecule type" value="Genomic_DNA"/>
</dbReference>
<keyword evidence="1" id="KW-1133">Transmembrane helix</keyword>
<dbReference type="Proteomes" id="UP000199140">
    <property type="component" value="Unassembled WGS sequence"/>
</dbReference>